<evidence type="ECO:0000256" key="16">
    <source>
        <dbReference type="RuleBase" id="RU363063"/>
    </source>
</evidence>
<evidence type="ECO:0000256" key="4">
    <source>
        <dbReference type="ARBA" id="ARBA00008661"/>
    </source>
</evidence>
<keyword evidence="12" id="KW-0325">Glycoprotein</keyword>
<keyword evidence="5 16" id="KW-0328">Glycosyltransferase</keyword>
<keyword evidence="6" id="KW-0808">Transferase</keyword>
<comment type="similarity">
    <text evidence="4 16">Belongs to the glycosyltransferase 31 family.</text>
</comment>
<organism evidence="17 18">
    <name type="scientific">Esox lucius</name>
    <name type="common">Northern pike</name>
    <dbReference type="NCBI Taxonomy" id="8010"/>
    <lineage>
        <taxon>Eukaryota</taxon>
        <taxon>Metazoa</taxon>
        <taxon>Chordata</taxon>
        <taxon>Craniata</taxon>
        <taxon>Vertebrata</taxon>
        <taxon>Euteleostomi</taxon>
        <taxon>Actinopterygii</taxon>
        <taxon>Neopterygii</taxon>
        <taxon>Teleostei</taxon>
        <taxon>Protacanthopterygii</taxon>
        <taxon>Esociformes</taxon>
        <taxon>Esocidae</taxon>
        <taxon>Esox</taxon>
    </lineage>
</organism>
<dbReference type="Ensembl" id="ENSELUT00000110330.1">
    <property type="protein sequence ID" value="ENSELUP00000090570.1"/>
    <property type="gene ID" value="ENSELUG00000036336.1"/>
</dbReference>
<evidence type="ECO:0000256" key="9">
    <source>
        <dbReference type="ARBA" id="ARBA00022989"/>
    </source>
</evidence>
<accession>A0AAY5KE10</accession>
<dbReference type="GO" id="GO:0006493">
    <property type="term" value="P:protein O-linked glycosylation"/>
    <property type="evidence" value="ECO:0007669"/>
    <property type="project" value="TreeGrafter"/>
</dbReference>
<dbReference type="GeneTree" id="ENSGT00940000161895"/>
<dbReference type="KEGG" id="els:105029596"/>
<evidence type="ECO:0000256" key="7">
    <source>
        <dbReference type="ARBA" id="ARBA00022692"/>
    </source>
</evidence>
<comment type="catalytic activity">
    <reaction evidence="14">
        <text>a beta-D-galactosyl-(1-&gt;4)-N-acetyl-beta-D-glucosaminyl derivative + UDP-N-acetyl-alpha-D-glucosamine = an N-acetyl-beta-D-glucosaminyl-(1-&gt;3)-beta-D-galactosyl-(1-&gt;4)-N-acetyl-beta-D-glucosaminyl derivative + UDP + H(+)</text>
        <dbReference type="Rhea" id="RHEA:14389"/>
        <dbReference type="ChEBI" id="CHEBI:15378"/>
        <dbReference type="ChEBI" id="CHEBI:57705"/>
        <dbReference type="ChEBI" id="CHEBI:58223"/>
        <dbReference type="ChEBI" id="CHEBI:133507"/>
        <dbReference type="ChEBI" id="CHEBI:134090"/>
        <dbReference type="EC" id="2.4.1.149"/>
    </reaction>
</comment>
<comment type="cofactor">
    <cofactor evidence="1">
        <name>Mn(2+)</name>
        <dbReference type="ChEBI" id="CHEBI:29035"/>
    </cofactor>
</comment>
<keyword evidence="10 16" id="KW-0333">Golgi apparatus</keyword>
<keyword evidence="18" id="KW-1185">Reference proteome</keyword>
<keyword evidence="8 16" id="KW-0735">Signal-anchor</keyword>
<reference evidence="17 18" key="1">
    <citation type="submission" date="2020-02" db="EMBL/GenBank/DDBJ databases">
        <title>Esox lucius (northern pike) genome, fEsoLuc1, primary haplotype.</title>
        <authorList>
            <person name="Myers G."/>
            <person name="Karagic N."/>
            <person name="Meyer A."/>
            <person name="Pippel M."/>
            <person name="Reichard M."/>
            <person name="Winkler S."/>
            <person name="Tracey A."/>
            <person name="Sims Y."/>
            <person name="Howe K."/>
            <person name="Rhie A."/>
            <person name="Formenti G."/>
            <person name="Durbin R."/>
            <person name="Fedrigo O."/>
            <person name="Jarvis E.D."/>
        </authorList>
    </citation>
    <scope>NUCLEOTIDE SEQUENCE [LARGE SCALE GENOMIC DNA]</scope>
</reference>
<dbReference type="FunFam" id="3.90.550.50:FF:000010">
    <property type="entry name" value="Hexosyltransferase"/>
    <property type="match status" value="1"/>
</dbReference>
<dbReference type="GO" id="GO:0030311">
    <property type="term" value="P:poly-N-acetyllactosamine biosynthetic process"/>
    <property type="evidence" value="ECO:0007669"/>
    <property type="project" value="TreeGrafter"/>
</dbReference>
<evidence type="ECO:0000313" key="17">
    <source>
        <dbReference type="Ensembl" id="ENSELUP00000084532.1"/>
    </source>
</evidence>
<evidence type="ECO:0000256" key="15">
    <source>
        <dbReference type="ARBA" id="ARBA00065824"/>
    </source>
</evidence>
<comment type="subcellular location">
    <subcellularLocation>
        <location evidence="2 16">Golgi apparatus membrane</location>
        <topology evidence="2 16">Single-pass type II membrane protein</topology>
    </subcellularLocation>
</comment>
<dbReference type="GeneID" id="105029596"/>
<dbReference type="GO" id="GO:0000139">
    <property type="term" value="C:Golgi membrane"/>
    <property type="evidence" value="ECO:0007669"/>
    <property type="project" value="UniProtKB-SubCell"/>
</dbReference>
<name>A0AAY5KE10_ESOLU</name>
<dbReference type="GO" id="GO:0016262">
    <property type="term" value="F:protein N-acetylglucosaminyltransferase activity"/>
    <property type="evidence" value="ECO:0007669"/>
    <property type="project" value="TreeGrafter"/>
</dbReference>
<keyword evidence="11 16" id="KW-0472">Membrane</keyword>
<evidence type="ECO:0000256" key="1">
    <source>
        <dbReference type="ARBA" id="ARBA00001936"/>
    </source>
</evidence>
<dbReference type="CTD" id="797513"/>
<evidence type="ECO:0000256" key="3">
    <source>
        <dbReference type="ARBA" id="ARBA00004922"/>
    </source>
</evidence>
<dbReference type="PANTHER" id="PTHR11214:SF87">
    <property type="entry name" value="UDP-GLCNAC:BETAGAL BETA-1,3-N-ACETYLGLUCOSAMINYLTRANSFERASE 8"/>
    <property type="match status" value="1"/>
</dbReference>
<evidence type="ECO:0000256" key="8">
    <source>
        <dbReference type="ARBA" id="ARBA00022968"/>
    </source>
</evidence>
<protein>
    <recommendedName>
        <fullName evidence="16">Hexosyltransferase</fullName>
        <ecNumber evidence="16">2.4.1.-</ecNumber>
    </recommendedName>
</protein>
<dbReference type="Pfam" id="PF01762">
    <property type="entry name" value="Galactosyl_T"/>
    <property type="match status" value="1"/>
</dbReference>
<dbReference type="RefSeq" id="XP_010901345.2">
    <property type="nucleotide sequence ID" value="XM_010903043.5"/>
</dbReference>
<evidence type="ECO:0000256" key="13">
    <source>
        <dbReference type="ARBA" id="ARBA00023211"/>
    </source>
</evidence>
<dbReference type="EC" id="2.4.1.-" evidence="16"/>
<comment type="subunit">
    <text evidence="15">Interacts with B3GNT8; this interaction greatly increases B3GNT2 catalytic activity, independently of B3GNT8 enzymatic activity.</text>
</comment>
<sequence>MRPVQSFILMIILCSLCIVFYYSSFNLQLAYSHRSLLEVSANPTPEGNRVNHPPFGKDSKMTAFKEAKPSDPIPFTSSVPPVLQTAVTVSASFREFIPQNQAYWNRLLHFQLRRMGQRQEGIGQEGSNWSSCEQNPEHLRTNVHDFSSYPELHQVFIRGMDCRHPPILINQPEKCTSDGGDTFLLFAIKSTPKNFEQRQAVRETWGREGVYSGGVRVRTVFLLGSTSQDDPDLSQLLAYEGRRYGDLLQWGFKDSFFNLTLKEHVFYRWALTHCPNISFVFKGDDDVFANTKAILAHLQSLEPDKASKLYLGQVLTSASPLRDTKSKYYIPESFYEGPYPAYAGGGGYLFSGSLIRPLYGITLTLPFFPIDDVYSGMCFSALDVAPEVHPGFHTFDIREQDRENVCVHRNLLLVHKRSPQQILRLSRSMKNPLLIC</sequence>
<evidence type="ECO:0000256" key="11">
    <source>
        <dbReference type="ARBA" id="ARBA00023136"/>
    </source>
</evidence>
<evidence type="ECO:0000256" key="6">
    <source>
        <dbReference type="ARBA" id="ARBA00022679"/>
    </source>
</evidence>
<proteinExistence type="inferred from homology"/>
<dbReference type="PANTHER" id="PTHR11214">
    <property type="entry name" value="BETA-1,3-N-ACETYLGLUCOSAMINYLTRANSFERASE"/>
    <property type="match status" value="1"/>
</dbReference>
<dbReference type="Ensembl" id="ENSELUT00000091063.1">
    <property type="protein sequence ID" value="ENSELUP00000084532.1"/>
    <property type="gene ID" value="ENSELUG00000036336.1"/>
</dbReference>
<reference evidence="17" key="2">
    <citation type="submission" date="2025-05" db="UniProtKB">
        <authorList>
            <consortium name="Ensembl"/>
        </authorList>
    </citation>
    <scope>IDENTIFICATION</scope>
</reference>
<dbReference type="Proteomes" id="UP000265140">
    <property type="component" value="Chromosome 1"/>
</dbReference>
<evidence type="ECO:0000256" key="14">
    <source>
        <dbReference type="ARBA" id="ARBA00050470"/>
    </source>
</evidence>
<evidence type="ECO:0000256" key="5">
    <source>
        <dbReference type="ARBA" id="ARBA00022676"/>
    </source>
</evidence>
<dbReference type="AlphaFoldDB" id="A0AAY5KE10"/>
<evidence type="ECO:0000256" key="12">
    <source>
        <dbReference type="ARBA" id="ARBA00023180"/>
    </source>
</evidence>
<dbReference type="GO" id="GO:0008532">
    <property type="term" value="F:N-acetyllactosaminide beta-1,3-N-acetylglucosaminyltransferase activity"/>
    <property type="evidence" value="ECO:0007669"/>
    <property type="project" value="UniProtKB-EC"/>
</dbReference>
<keyword evidence="13" id="KW-0464">Manganese</keyword>
<dbReference type="RefSeq" id="XP_010901344.2">
    <property type="nucleotide sequence ID" value="XM_010903042.4"/>
</dbReference>
<feature type="transmembrane region" description="Helical" evidence="16">
    <location>
        <begin position="7"/>
        <end position="25"/>
    </location>
</feature>
<keyword evidence="7 16" id="KW-0812">Transmembrane</keyword>
<dbReference type="Gene3D" id="3.90.550.50">
    <property type="match status" value="1"/>
</dbReference>
<comment type="pathway">
    <text evidence="3">Protein modification; protein glycosylation.</text>
</comment>
<evidence type="ECO:0000313" key="18">
    <source>
        <dbReference type="Proteomes" id="UP000265140"/>
    </source>
</evidence>
<dbReference type="InterPro" id="IPR002659">
    <property type="entry name" value="Glyco_trans_31"/>
</dbReference>
<evidence type="ECO:0000256" key="2">
    <source>
        <dbReference type="ARBA" id="ARBA00004323"/>
    </source>
</evidence>
<evidence type="ECO:0000256" key="10">
    <source>
        <dbReference type="ARBA" id="ARBA00023034"/>
    </source>
</evidence>
<keyword evidence="9 16" id="KW-1133">Transmembrane helix</keyword>